<dbReference type="PROSITE" id="PS50076">
    <property type="entry name" value="DNAJ_2"/>
    <property type="match status" value="1"/>
</dbReference>
<keyword evidence="3" id="KW-1133">Transmembrane helix</keyword>
<feature type="domain" description="J" evidence="4">
    <location>
        <begin position="84"/>
        <end position="189"/>
    </location>
</feature>
<dbReference type="InterPro" id="IPR001623">
    <property type="entry name" value="DnaJ_domain"/>
</dbReference>
<feature type="compositionally biased region" description="Low complexity" evidence="2">
    <location>
        <begin position="454"/>
        <end position="467"/>
    </location>
</feature>
<keyword evidence="1" id="KW-0143">Chaperone</keyword>
<dbReference type="GO" id="GO:0051787">
    <property type="term" value="F:misfolded protein binding"/>
    <property type="evidence" value="ECO:0007669"/>
    <property type="project" value="TreeGrafter"/>
</dbReference>
<evidence type="ECO:0000256" key="1">
    <source>
        <dbReference type="ARBA" id="ARBA00023186"/>
    </source>
</evidence>
<evidence type="ECO:0000313" key="5">
    <source>
        <dbReference type="EMBL" id="VVT50971.1"/>
    </source>
</evidence>
<organism evidence="5 6">
    <name type="scientific">Magnusiomyces paraingens</name>
    <dbReference type="NCBI Taxonomy" id="2606893"/>
    <lineage>
        <taxon>Eukaryota</taxon>
        <taxon>Fungi</taxon>
        <taxon>Dikarya</taxon>
        <taxon>Ascomycota</taxon>
        <taxon>Saccharomycotina</taxon>
        <taxon>Dipodascomycetes</taxon>
        <taxon>Dipodascales</taxon>
        <taxon>Dipodascaceae</taxon>
        <taxon>Magnusiomyces</taxon>
    </lineage>
</organism>
<dbReference type="RefSeq" id="XP_031853550.1">
    <property type="nucleotide sequence ID" value="XM_031997659.1"/>
</dbReference>
<feature type="transmembrane region" description="Helical" evidence="3">
    <location>
        <begin position="293"/>
        <end position="312"/>
    </location>
</feature>
<dbReference type="InterPro" id="IPR051948">
    <property type="entry name" value="Hsp70_co-chaperone_J-domain"/>
</dbReference>
<reference evidence="5 6" key="1">
    <citation type="submission" date="2019-09" db="EMBL/GenBank/DDBJ databases">
        <authorList>
            <person name="Brejova B."/>
        </authorList>
    </citation>
    <scope>NUCLEOTIDE SEQUENCE [LARGE SCALE GENOMIC DNA]</scope>
</reference>
<dbReference type="GO" id="GO:0051087">
    <property type="term" value="F:protein-folding chaperone binding"/>
    <property type="evidence" value="ECO:0007669"/>
    <property type="project" value="TreeGrafter"/>
</dbReference>
<gene>
    <name evidence="5" type="ORF">SAPINGB_P002941</name>
</gene>
<sequence>MFGVLNFFGWFILPNLLTGFAQTLWYRVMTPVGEPKPLRNSARFRRDRRRIYSTIICAYLLFSVVDAYYSVVLDPKSPQSREASLYKVLEISVDDAADLSGQDLRSTFRKLSLKYHPDKVAAAASAASAKNGRATAGMRIQGLFSRKANKADDYLTWSSEQIEAQFIQIKAAYEMLNNQVTKFGYERFGPQAVAWSKRFDVLMDSVGKDRDGSLTAQTMLEFLVLGLKSSMTTFYLGTFGSIVVMYTIGYPKTGHAWRVFIGLLCMVLEIFIVTRPLSTVYSYLPVMRWFGLLPYQAIAILHNLMVTSFVAINQLGPIISEGESDDSGSASSDEKKNNSTVAAAIAGVPGTGLAGGGVIPPLASTRGQNVLQKQLEFLEQLTDNVVHESVQSYRHQLLPFVGKEKEPLLKQVKQATVDALVNRRVMDDVEVKDAATEEMPMVRAAVQAERNAVSSSGSSSGSSSSQSNNHPGPARKVGSRRR</sequence>
<evidence type="ECO:0000256" key="3">
    <source>
        <dbReference type="SAM" id="Phobius"/>
    </source>
</evidence>
<dbReference type="OrthoDB" id="10250354at2759"/>
<dbReference type="EMBL" id="CABVLU010000002">
    <property type="protein sequence ID" value="VVT50971.1"/>
    <property type="molecule type" value="Genomic_DNA"/>
</dbReference>
<dbReference type="Gene3D" id="1.10.287.110">
    <property type="entry name" value="DnaJ domain"/>
    <property type="match status" value="1"/>
</dbReference>
<feature type="transmembrane region" description="Helical" evidence="3">
    <location>
        <begin position="6"/>
        <end position="29"/>
    </location>
</feature>
<dbReference type="InterPro" id="IPR036869">
    <property type="entry name" value="J_dom_sf"/>
</dbReference>
<proteinExistence type="predicted"/>
<evidence type="ECO:0000313" key="6">
    <source>
        <dbReference type="Proteomes" id="UP000398389"/>
    </source>
</evidence>
<dbReference type="SUPFAM" id="SSF46565">
    <property type="entry name" value="Chaperone J-domain"/>
    <property type="match status" value="1"/>
</dbReference>
<dbReference type="PANTHER" id="PTHR44360">
    <property type="entry name" value="DNAJ HOMOLOG SUBFAMILY B MEMBER 9"/>
    <property type="match status" value="1"/>
</dbReference>
<accession>A0A5E8BIF2</accession>
<keyword evidence="6" id="KW-1185">Reference proteome</keyword>
<evidence type="ECO:0000256" key="2">
    <source>
        <dbReference type="SAM" id="MobiDB-lite"/>
    </source>
</evidence>
<evidence type="ECO:0000259" key="4">
    <source>
        <dbReference type="PROSITE" id="PS50076"/>
    </source>
</evidence>
<feature type="transmembrane region" description="Helical" evidence="3">
    <location>
        <begin position="50"/>
        <end position="71"/>
    </location>
</feature>
<protein>
    <recommendedName>
        <fullName evidence="4">J domain-containing protein</fullName>
    </recommendedName>
</protein>
<keyword evidence="3" id="KW-0472">Membrane</keyword>
<dbReference type="PANTHER" id="PTHR44360:SF1">
    <property type="entry name" value="DNAJ HOMOLOG SUBFAMILY B MEMBER 9"/>
    <property type="match status" value="1"/>
</dbReference>
<dbReference type="CDD" id="cd06257">
    <property type="entry name" value="DnaJ"/>
    <property type="match status" value="1"/>
</dbReference>
<dbReference type="Proteomes" id="UP000398389">
    <property type="component" value="Unassembled WGS sequence"/>
</dbReference>
<feature type="transmembrane region" description="Helical" evidence="3">
    <location>
        <begin position="256"/>
        <end position="273"/>
    </location>
</feature>
<dbReference type="GO" id="GO:0005783">
    <property type="term" value="C:endoplasmic reticulum"/>
    <property type="evidence" value="ECO:0007669"/>
    <property type="project" value="TreeGrafter"/>
</dbReference>
<dbReference type="SMART" id="SM00271">
    <property type="entry name" value="DnaJ"/>
    <property type="match status" value="1"/>
</dbReference>
<dbReference type="AlphaFoldDB" id="A0A5E8BIF2"/>
<dbReference type="GO" id="GO:0036503">
    <property type="term" value="P:ERAD pathway"/>
    <property type="evidence" value="ECO:0007669"/>
    <property type="project" value="TreeGrafter"/>
</dbReference>
<name>A0A5E8BIF2_9ASCO</name>
<feature type="transmembrane region" description="Helical" evidence="3">
    <location>
        <begin position="232"/>
        <end position="249"/>
    </location>
</feature>
<keyword evidence="3" id="KW-0812">Transmembrane</keyword>
<dbReference type="GeneID" id="43581759"/>
<feature type="region of interest" description="Disordered" evidence="2">
    <location>
        <begin position="448"/>
        <end position="482"/>
    </location>
</feature>